<dbReference type="Proteomes" id="UP000471640">
    <property type="component" value="Unassembled WGS sequence"/>
</dbReference>
<evidence type="ECO:0000313" key="2">
    <source>
        <dbReference type="EMBL" id="NEX22484.1"/>
    </source>
</evidence>
<dbReference type="AlphaFoldDB" id="A0A6P1E382"/>
<sequence length="123" mass="13495">MILFSLSILVSPSGRDDFLKGVGGLLEPTRVAPGCLGCRLYTDNEHPDAFMLVGEWASQPELDRYLASDACKTLIAAMELSQQPPLIRFDEVARRAGIEVIEAARRARGLLQDFPTHAAEDKP</sequence>
<accession>A0A6P1E382</accession>
<organism evidence="2 3">
    <name type="scientific">Thiorhodococcus mannitoliphagus</name>
    <dbReference type="NCBI Taxonomy" id="329406"/>
    <lineage>
        <taxon>Bacteria</taxon>
        <taxon>Pseudomonadati</taxon>
        <taxon>Pseudomonadota</taxon>
        <taxon>Gammaproteobacteria</taxon>
        <taxon>Chromatiales</taxon>
        <taxon>Chromatiaceae</taxon>
        <taxon>Thiorhodococcus</taxon>
    </lineage>
</organism>
<feature type="domain" description="ABM" evidence="1">
    <location>
        <begin position="2"/>
        <end position="92"/>
    </location>
</feature>
<evidence type="ECO:0000259" key="1">
    <source>
        <dbReference type="PROSITE" id="PS51725"/>
    </source>
</evidence>
<reference evidence="3" key="1">
    <citation type="journal article" date="2020" name="Microbiol. Resour. Announc.">
        <title>Draft Genome Sequences of Thiorhodococcus mannitoliphagus and Thiorhodococcus minor, Purple Sulfur Photosynthetic Bacteria in the Gammaproteobacterial Family Chromatiaceae.</title>
        <authorList>
            <person name="Aviles F.A."/>
            <person name="Meyer T.E."/>
            <person name="Kyndt J.A."/>
        </authorList>
    </citation>
    <scope>NUCLEOTIDE SEQUENCE [LARGE SCALE GENOMIC DNA]</scope>
    <source>
        <strain evidence="3">DSM 18266</strain>
    </source>
</reference>
<dbReference type="EMBL" id="JAAIJR010000102">
    <property type="protein sequence ID" value="NEX22484.1"/>
    <property type="molecule type" value="Genomic_DNA"/>
</dbReference>
<protein>
    <recommendedName>
        <fullName evidence="1">ABM domain-containing protein</fullName>
    </recommendedName>
</protein>
<gene>
    <name evidence="2" type="ORF">G3480_19595</name>
</gene>
<proteinExistence type="predicted"/>
<keyword evidence="3" id="KW-1185">Reference proteome</keyword>
<comment type="caution">
    <text evidence="2">The sequence shown here is derived from an EMBL/GenBank/DDBJ whole genome shotgun (WGS) entry which is preliminary data.</text>
</comment>
<dbReference type="Pfam" id="PF03992">
    <property type="entry name" value="ABM"/>
    <property type="match status" value="1"/>
</dbReference>
<name>A0A6P1E382_9GAMM</name>
<dbReference type="PROSITE" id="PS51725">
    <property type="entry name" value="ABM"/>
    <property type="match status" value="1"/>
</dbReference>
<dbReference type="InterPro" id="IPR007138">
    <property type="entry name" value="ABM_dom"/>
</dbReference>
<dbReference type="Gene3D" id="3.30.70.100">
    <property type="match status" value="1"/>
</dbReference>
<evidence type="ECO:0000313" key="3">
    <source>
        <dbReference type="Proteomes" id="UP000471640"/>
    </source>
</evidence>
<dbReference type="InterPro" id="IPR011008">
    <property type="entry name" value="Dimeric_a/b-barrel"/>
</dbReference>
<reference evidence="2 3" key="2">
    <citation type="submission" date="2020-02" db="EMBL/GenBank/DDBJ databases">
        <title>Genome sequences of Thiorhodococcus mannitoliphagus and Thiorhodococcus minor, purple sulfur photosynthetic bacteria in the gammaproteobacterial family, Chromatiaceae.</title>
        <authorList>
            <person name="Aviles F.A."/>
            <person name="Meyer T.E."/>
            <person name="Kyndt J.A."/>
        </authorList>
    </citation>
    <scope>NUCLEOTIDE SEQUENCE [LARGE SCALE GENOMIC DNA]</scope>
    <source>
        <strain evidence="2 3">DSM 18266</strain>
    </source>
</reference>
<dbReference type="SUPFAM" id="SSF54909">
    <property type="entry name" value="Dimeric alpha+beta barrel"/>
    <property type="match status" value="1"/>
</dbReference>
<dbReference type="RefSeq" id="WP_164655573.1">
    <property type="nucleotide sequence ID" value="NZ_JAAIJR010000102.1"/>
</dbReference>